<keyword evidence="2" id="KW-0645">Protease</keyword>
<dbReference type="GO" id="GO:0008237">
    <property type="term" value="F:metallopeptidase activity"/>
    <property type="evidence" value="ECO:0007669"/>
    <property type="project" value="UniProtKB-KW"/>
</dbReference>
<organism evidence="7">
    <name type="scientific">Proteinivorax tanatarense</name>
    <dbReference type="NCBI Taxonomy" id="1260629"/>
    <lineage>
        <taxon>Bacteria</taxon>
        <taxon>Bacillati</taxon>
        <taxon>Bacillota</taxon>
        <taxon>Clostridia</taxon>
        <taxon>Eubacteriales</taxon>
        <taxon>Proteinivoracaceae</taxon>
        <taxon>Proteinivorax</taxon>
    </lineage>
</organism>
<evidence type="ECO:0000256" key="1">
    <source>
        <dbReference type="ARBA" id="ARBA00005836"/>
    </source>
</evidence>
<evidence type="ECO:0000256" key="3">
    <source>
        <dbReference type="ARBA" id="ARBA00022801"/>
    </source>
</evidence>
<reference evidence="7" key="1">
    <citation type="journal article" date="2013" name="Extremophiles">
        <title>Proteinivorax tanatarense gen. nov., sp. nov., an anaerobic, haloalkaliphilic, proteolytic bacterium isolated from a decaying algal bloom, and proposal of Proteinivoraceae fam. nov.</title>
        <authorList>
            <person name="Kevbrin V."/>
            <person name="Boltyanskaya Y."/>
            <person name="Zhilina T."/>
            <person name="Kolganova T."/>
            <person name="Lavrentjeva E."/>
            <person name="Kuznetsov B."/>
        </authorList>
    </citation>
    <scope>NUCLEOTIDE SEQUENCE</scope>
    <source>
        <strain evidence="7">Z-910T</strain>
    </source>
</reference>
<accession>A0AAU7VJ23</accession>
<comment type="similarity">
    <text evidence="1">Belongs to the peptidase U62 family.</text>
</comment>
<dbReference type="InterPro" id="IPR002510">
    <property type="entry name" value="Metalloprtase-TldD/E_N"/>
</dbReference>
<name>A0AAU7VJ23_9FIRM</name>
<sequence>MKLDYLRGFQDCFTDHTELRLQKNSNVAIALVNGNLVRNEKNTSSGISSRIYHKGVFGFAASPKIDEESVKKVLNKAKENAYRLSSLEKKNKGPLPHESFEVTKDFSTKKNLVSRKEMIDFLKALHQYATSTYKDLKSSTFVINNLDMEKSLLTSFGAAGYTLTPRTIVMISLSLEKDGVTYDSYEVLGGLGQYEDYFDNPKDLFVKVDETYKKVREKSEGVYPEAGYRDVILDSNLAGILAHEAIGHTTEADMVKSGSVAKDYLGQKVASELVTLVDFAYEYNGDICPVPVYIDDEGTKPKDAVIIQDGILKNFMNNKDLSVDLGHQPTGNARAYAFSDEPLVRMRNTAILPGKDNLEDMIASIDDGYYLTKPSNGQADSTSEFMFGVPNGYEIKRGKITRAIKDTTISGVAFDMLKTITMVSDEMSWSNSGMCGKKQGIPVGMGGPAIKCKINIGGR</sequence>
<dbReference type="InterPro" id="IPR051463">
    <property type="entry name" value="Peptidase_U62_metallo"/>
</dbReference>
<evidence type="ECO:0000259" key="6">
    <source>
        <dbReference type="Pfam" id="PF19289"/>
    </source>
</evidence>
<evidence type="ECO:0000259" key="5">
    <source>
        <dbReference type="Pfam" id="PF01523"/>
    </source>
</evidence>
<dbReference type="InterPro" id="IPR036059">
    <property type="entry name" value="TldD/PmbA_sf"/>
</dbReference>
<feature type="domain" description="Metalloprotease TldD/E N-terminal" evidence="5">
    <location>
        <begin position="18"/>
        <end position="81"/>
    </location>
</feature>
<feature type="domain" description="Metalloprotease TldD/E C-terminal" evidence="6">
    <location>
        <begin position="230"/>
        <end position="455"/>
    </location>
</feature>
<dbReference type="AlphaFoldDB" id="A0AAU7VJ23"/>
<proteinExistence type="inferred from homology"/>
<dbReference type="PANTHER" id="PTHR30624">
    <property type="entry name" value="UNCHARACTERIZED PROTEIN TLDD AND PMBA"/>
    <property type="match status" value="1"/>
</dbReference>
<evidence type="ECO:0000256" key="4">
    <source>
        <dbReference type="ARBA" id="ARBA00023049"/>
    </source>
</evidence>
<evidence type="ECO:0000313" key="7">
    <source>
        <dbReference type="EMBL" id="XBX74048.1"/>
    </source>
</evidence>
<protein>
    <submittedName>
        <fullName evidence="7">TldD/PmbA family protein</fullName>
    </submittedName>
</protein>
<dbReference type="RefSeq" id="WP_350342806.1">
    <property type="nucleotide sequence ID" value="NZ_CP158367.1"/>
</dbReference>
<dbReference type="Pfam" id="PF19289">
    <property type="entry name" value="PmbA_TldD_3rd"/>
    <property type="match status" value="1"/>
</dbReference>
<dbReference type="GO" id="GO:0005829">
    <property type="term" value="C:cytosol"/>
    <property type="evidence" value="ECO:0007669"/>
    <property type="project" value="TreeGrafter"/>
</dbReference>
<dbReference type="EMBL" id="CP158367">
    <property type="protein sequence ID" value="XBX74048.1"/>
    <property type="molecule type" value="Genomic_DNA"/>
</dbReference>
<dbReference type="SUPFAM" id="SSF111283">
    <property type="entry name" value="Putative modulator of DNA gyrase, PmbA/TldD"/>
    <property type="match status" value="1"/>
</dbReference>
<gene>
    <name evidence="7" type="ORF">PRVXT_002068</name>
</gene>
<evidence type="ECO:0000256" key="2">
    <source>
        <dbReference type="ARBA" id="ARBA00022670"/>
    </source>
</evidence>
<dbReference type="Gene3D" id="3.30.2290.10">
    <property type="entry name" value="PmbA/TldD superfamily"/>
    <property type="match status" value="1"/>
</dbReference>
<dbReference type="Pfam" id="PF01523">
    <property type="entry name" value="PmbA_TldD_1st"/>
    <property type="match status" value="1"/>
</dbReference>
<reference evidence="7" key="2">
    <citation type="submission" date="2024-06" db="EMBL/GenBank/DDBJ databases">
        <authorList>
            <person name="Petrova K.O."/>
            <person name="Toshchakov S.V."/>
            <person name="Boltjanskaja Y.V."/>
            <person name="Kevbrin V."/>
        </authorList>
    </citation>
    <scope>NUCLEOTIDE SEQUENCE</scope>
    <source>
        <strain evidence="7">Z-910T</strain>
    </source>
</reference>
<dbReference type="PANTHER" id="PTHR30624:SF0">
    <property type="entry name" value="METALLOPROTEASE SLR0863"/>
    <property type="match status" value="1"/>
</dbReference>
<dbReference type="InterPro" id="IPR035068">
    <property type="entry name" value="TldD/PmbA_N"/>
</dbReference>
<dbReference type="GO" id="GO:0006508">
    <property type="term" value="P:proteolysis"/>
    <property type="evidence" value="ECO:0007669"/>
    <property type="project" value="UniProtKB-KW"/>
</dbReference>
<keyword evidence="3" id="KW-0378">Hydrolase</keyword>
<dbReference type="InterPro" id="IPR045569">
    <property type="entry name" value="Metalloprtase-TldD/E_C"/>
</dbReference>
<keyword evidence="4" id="KW-0482">Metalloprotease</keyword>